<dbReference type="OrthoDB" id="6766586at2759"/>
<dbReference type="Proteomes" id="UP001154078">
    <property type="component" value="Chromosome 1"/>
</dbReference>
<organism evidence="1 2">
    <name type="scientific">Brassicogethes aeneus</name>
    <name type="common">Rape pollen beetle</name>
    <name type="synonym">Meligethes aeneus</name>
    <dbReference type="NCBI Taxonomy" id="1431903"/>
    <lineage>
        <taxon>Eukaryota</taxon>
        <taxon>Metazoa</taxon>
        <taxon>Ecdysozoa</taxon>
        <taxon>Arthropoda</taxon>
        <taxon>Hexapoda</taxon>
        <taxon>Insecta</taxon>
        <taxon>Pterygota</taxon>
        <taxon>Neoptera</taxon>
        <taxon>Endopterygota</taxon>
        <taxon>Coleoptera</taxon>
        <taxon>Polyphaga</taxon>
        <taxon>Cucujiformia</taxon>
        <taxon>Nitidulidae</taxon>
        <taxon>Meligethinae</taxon>
        <taxon>Brassicogethes</taxon>
    </lineage>
</organism>
<protein>
    <submittedName>
        <fullName evidence="1">Uncharacterized protein</fullName>
    </submittedName>
</protein>
<dbReference type="PANTHER" id="PTHR10773:SF19">
    <property type="match status" value="1"/>
</dbReference>
<reference evidence="1" key="1">
    <citation type="submission" date="2021-12" db="EMBL/GenBank/DDBJ databases">
        <authorList>
            <person name="King R."/>
        </authorList>
    </citation>
    <scope>NUCLEOTIDE SEQUENCE</scope>
</reference>
<sequence length="469" mass="55067">MNVNKVLCQSGKEYRDVKGNIRKQRSLKTLKNCHVNCKFFCSKKISQHEREEIFKGFWALTNDSKFHFYAKNTERFDKIRKQTDKEHSRRTYSFRYYFHIADKKIQVCKTFFLSTLDISQQRINYFHEKKKENLTGIPSTSQQGCHPKKTISTVSKDYVHLHISQIPRVESHYCRVDTKKEYFDGMLNMNRLYSLYSKFCADKQIVPVKKHIYRNIFNYEYNISFLKPKKDRCDLCEEHRLKEKAGMSTDEQSCWEKHERGKQAAKQNRDLDRRSEAKETAIICFDLENVFSLPRSNVSCFYYSRKLNTYNLTAHCSLQKHAYCCIWSEGTHGRQGNDIASGLIKILDRVLVDYPEVKNIILWSDSCVPQNKNSIMSLALMKFLEQHPSIVEIIQKFGEPGHSSIQEVDNLHSQVEKRLSGLDIFSPLGLLRLLQTVNQKKPFKINTTSSAMPKQIMNLKPFIFMVLPI</sequence>
<accession>A0A9P0ARF3</accession>
<evidence type="ECO:0000313" key="2">
    <source>
        <dbReference type="Proteomes" id="UP001154078"/>
    </source>
</evidence>
<dbReference type="AlphaFoldDB" id="A0A9P0ARF3"/>
<name>A0A9P0ARF3_BRAAE</name>
<dbReference type="EMBL" id="OV121132">
    <property type="protein sequence ID" value="CAH0546662.1"/>
    <property type="molecule type" value="Genomic_DNA"/>
</dbReference>
<proteinExistence type="predicted"/>
<evidence type="ECO:0000313" key="1">
    <source>
        <dbReference type="EMBL" id="CAH0546662.1"/>
    </source>
</evidence>
<dbReference type="PANTHER" id="PTHR10773">
    <property type="entry name" value="DNA-DIRECTED RNA POLYMERASES I, II, AND III SUBUNIT RPABC2"/>
    <property type="match status" value="1"/>
</dbReference>
<keyword evidence="2" id="KW-1185">Reference proteome</keyword>
<gene>
    <name evidence="1" type="ORF">MELIAE_LOCUS775</name>
</gene>